<evidence type="ECO:0000259" key="5">
    <source>
        <dbReference type="PROSITE" id="PS50089"/>
    </source>
</evidence>
<dbReference type="Pfam" id="PF13920">
    <property type="entry name" value="zf-C3HC4_3"/>
    <property type="match status" value="1"/>
</dbReference>
<dbReference type="SUPFAM" id="SSF54495">
    <property type="entry name" value="UBC-like"/>
    <property type="match status" value="1"/>
</dbReference>
<gene>
    <name evidence="7" type="ORF">GPM918_LOCUS18972</name>
    <name evidence="8" type="ORF">SRO942_LOCUS18969</name>
</gene>
<dbReference type="PANTHER" id="PTHR23306:SF3">
    <property type="entry name" value="TUMOR SUPPRESSOR PROTEIN 101"/>
    <property type="match status" value="1"/>
</dbReference>
<evidence type="ECO:0000256" key="2">
    <source>
        <dbReference type="ARBA" id="ARBA00022833"/>
    </source>
</evidence>
<dbReference type="InterPro" id="IPR001841">
    <property type="entry name" value="Znf_RING"/>
</dbReference>
<dbReference type="Pfam" id="PF05743">
    <property type="entry name" value="UEV"/>
    <property type="match status" value="1"/>
</dbReference>
<keyword evidence="9" id="KW-1185">Reference proteome</keyword>
<evidence type="ECO:0000256" key="4">
    <source>
        <dbReference type="SAM" id="MobiDB-lite"/>
    </source>
</evidence>
<feature type="region of interest" description="Disordered" evidence="4">
    <location>
        <begin position="199"/>
        <end position="219"/>
    </location>
</feature>
<evidence type="ECO:0000313" key="7">
    <source>
        <dbReference type="EMBL" id="CAF1105655.1"/>
    </source>
</evidence>
<dbReference type="InterPro" id="IPR013083">
    <property type="entry name" value="Znf_RING/FYVE/PHD"/>
</dbReference>
<keyword evidence="1 3" id="KW-0863">Zinc-finger</keyword>
<reference evidence="7" key="1">
    <citation type="submission" date="2021-02" db="EMBL/GenBank/DDBJ databases">
        <authorList>
            <person name="Nowell W R."/>
        </authorList>
    </citation>
    <scope>NUCLEOTIDE SEQUENCE</scope>
</reference>
<dbReference type="AlphaFoldDB" id="A0A814PFQ4"/>
<feature type="domain" description="UEV" evidence="6">
    <location>
        <begin position="42"/>
        <end position="190"/>
    </location>
</feature>
<dbReference type="GO" id="GO:0043130">
    <property type="term" value="F:ubiquitin binding"/>
    <property type="evidence" value="ECO:0007669"/>
    <property type="project" value="TreeGrafter"/>
</dbReference>
<dbReference type="GO" id="GO:0015031">
    <property type="term" value="P:protein transport"/>
    <property type="evidence" value="ECO:0007669"/>
    <property type="project" value="InterPro"/>
</dbReference>
<dbReference type="InterPro" id="IPR052070">
    <property type="entry name" value="ESCRT-I_UEV_domain"/>
</dbReference>
<dbReference type="GO" id="GO:0008333">
    <property type="term" value="P:endosome to lysosome transport"/>
    <property type="evidence" value="ECO:0007669"/>
    <property type="project" value="TreeGrafter"/>
</dbReference>
<dbReference type="FunFam" id="3.30.40.10:FF:000110">
    <property type="entry name" value="E3 ubiquitin-protein ligase RNF34 isoform X1"/>
    <property type="match status" value="1"/>
</dbReference>
<sequence length="271" mass="30679">MSRINYARHRQVAQLYLENNTVLTKNTVIPGSDFVHAKMAWVQKDILDLINSAQVHNRQRIRNDITEVLERSLNNLSLKLSLYDFADGSSEELLCLVGTIEIEYKSKCAWYNIPVELWIPQNYPYSAPMCYVKPTPNMYIKANTHVDQNGAIHIPYLENWNQVSSKSNLVDLITQMSLVFGKLSPVYTKSSLPQAQSSAFYSNSSDSSSNNKSTNNDSSGNNKCVICVDADIDCVVLECGHMLCCLNCSKSFQQCPICRQQVQRVKKIYKS</sequence>
<keyword evidence="1 3" id="KW-0479">Metal-binding</keyword>
<dbReference type="InterPro" id="IPR016135">
    <property type="entry name" value="UBQ-conjugating_enzyme/RWD"/>
</dbReference>
<evidence type="ECO:0000313" key="8">
    <source>
        <dbReference type="EMBL" id="CAF3870275.1"/>
    </source>
</evidence>
<name>A0A814PFQ4_9BILA</name>
<dbReference type="Proteomes" id="UP000681722">
    <property type="component" value="Unassembled WGS sequence"/>
</dbReference>
<evidence type="ECO:0000256" key="1">
    <source>
        <dbReference type="ARBA" id="ARBA00022771"/>
    </source>
</evidence>
<comment type="caution">
    <text evidence="7">The sequence shown here is derived from an EMBL/GenBank/DDBJ whole genome shotgun (WGS) entry which is preliminary data.</text>
</comment>
<dbReference type="OrthoDB" id="306304at2759"/>
<dbReference type="Gene3D" id="3.30.40.10">
    <property type="entry name" value="Zinc/RING finger domain, C3HC4 (zinc finger)"/>
    <property type="match status" value="1"/>
</dbReference>
<dbReference type="PANTHER" id="PTHR23306">
    <property type="entry name" value="TUMOR SUSCEPTIBILITY GENE 101 PROTEIN-RELATED"/>
    <property type="match status" value="1"/>
</dbReference>
<organism evidence="7 9">
    <name type="scientific">Didymodactylos carnosus</name>
    <dbReference type="NCBI Taxonomy" id="1234261"/>
    <lineage>
        <taxon>Eukaryota</taxon>
        <taxon>Metazoa</taxon>
        <taxon>Spiralia</taxon>
        <taxon>Gnathifera</taxon>
        <taxon>Rotifera</taxon>
        <taxon>Eurotatoria</taxon>
        <taxon>Bdelloidea</taxon>
        <taxon>Philodinida</taxon>
        <taxon>Philodinidae</taxon>
        <taxon>Didymodactylos</taxon>
    </lineage>
</organism>
<evidence type="ECO:0000256" key="3">
    <source>
        <dbReference type="PROSITE-ProRule" id="PRU00175"/>
    </source>
</evidence>
<dbReference type="PROSITE" id="PS51322">
    <property type="entry name" value="UEV"/>
    <property type="match status" value="1"/>
</dbReference>
<accession>A0A814PFQ4</accession>
<protein>
    <submittedName>
        <fullName evidence="7">Uncharacterized protein</fullName>
    </submittedName>
</protein>
<keyword evidence="2" id="KW-0862">Zinc</keyword>
<dbReference type="GO" id="GO:0008270">
    <property type="term" value="F:zinc ion binding"/>
    <property type="evidence" value="ECO:0007669"/>
    <property type="project" value="UniProtKB-KW"/>
</dbReference>
<evidence type="ECO:0000313" key="9">
    <source>
        <dbReference type="Proteomes" id="UP000663829"/>
    </source>
</evidence>
<dbReference type="GO" id="GO:0000813">
    <property type="term" value="C:ESCRT I complex"/>
    <property type="evidence" value="ECO:0007669"/>
    <property type="project" value="TreeGrafter"/>
</dbReference>
<dbReference type="PROSITE" id="PS50089">
    <property type="entry name" value="ZF_RING_2"/>
    <property type="match status" value="1"/>
</dbReference>
<dbReference type="InterPro" id="IPR008883">
    <property type="entry name" value="UEV_N"/>
</dbReference>
<dbReference type="Proteomes" id="UP000663829">
    <property type="component" value="Unassembled WGS sequence"/>
</dbReference>
<dbReference type="EMBL" id="CAJOBC010005628">
    <property type="protein sequence ID" value="CAF3870275.1"/>
    <property type="molecule type" value="Genomic_DNA"/>
</dbReference>
<evidence type="ECO:0000259" key="6">
    <source>
        <dbReference type="PROSITE" id="PS51322"/>
    </source>
</evidence>
<dbReference type="SUPFAM" id="SSF57850">
    <property type="entry name" value="RING/U-box"/>
    <property type="match status" value="1"/>
</dbReference>
<dbReference type="Gene3D" id="3.10.110.10">
    <property type="entry name" value="Ubiquitin Conjugating Enzyme"/>
    <property type="match status" value="1"/>
</dbReference>
<dbReference type="CDD" id="cd11685">
    <property type="entry name" value="UEV_TSG101-like"/>
    <property type="match status" value="1"/>
</dbReference>
<feature type="domain" description="RING-type" evidence="5">
    <location>
        <begin position="224"/>
        <end position="259"/>
    </location>
</feature>
<dbReference type="EMBL" id="CAJNOQ010005628">
    <property type="protein sequence ID" value="CAF1105655.1"/>
    <property type="molecule type" value="Genomic_DNA"/>
</dbReference>
<proteinExistence type="predicted"/>